<name>A0A1F6TH69_9PROT</name>
<dbReference type="Gene3D" id="3.40.47.10">
    <property type="match status" value="1"/>
</dbReference>
<dbReference type="GO" id="GO:0016746">
    <property type="term" value="F:acyltransferase activity"/>
    <property type="evidence" value="ECO:0007669"/>
    <property type="project" value="InterPro"/>
</dbReference>
<dbReference type="SUPFAM" id="SSF53901">
    <property type="entry name" value="Thiolase-like"/>
    <property type="match status" value="1"/>
</dbReference>
<dbReference type="Proteomes" id="UP000179360">
    <property type="component" value="Unassembled WGS sequence"/>
</dbReference>
<gene>
    <name evidence="2" type="ORF">A2637_00680</name>
</gene>
<dbReference type="STRING" id="1817764.A2637_00680"/>
<sequence>MAEPSVVYIHASAALGPNRDYLPAQRVRLSADPAPSDLRELTRRVLGQSLRQASHFVELAAIGARLCLERAGQAPPPATAVYLGTGLAEVRAGEALFKQVLPPGPGLASPFDFINATNNMAAFYVARLAGLVSRNLTLTLEQFSFEAALYLAWQDLRHGAVPAALVGGVDENSFPRANHLRFLSLRDDQVMGEGSAWLYLNGDPDGAIGEVLCVETLKTDGLGGTAWAQALRQFVGAQFTPTAPVSLLPGYGLAPEETEALTRALPGVMLAPYLDYCGCYPTAAAFGVAMQFDVPPAAPQLWLHVNRDRRGQTRLIGVRRPAGC</sequence>
<reference evidence="2 3" key="1">
    <citation type="journal article" date="2016" name="Nat. Commun.">
        <title>Thousands of microbial genomes shed light on interconnected biogeochemical processes in an aquifer system.</title>
        <authorList>
            <person name="Anantharaman K."/>
            <person name="Brown C.T."/>
            <person name="Hug L.A."/>
            <person name="Sharon I."/>
            <person name="Castelle C.J."/>
            <person name="Probst A.J."/>
            <person name="Thomas B.C."/>
            <person name="Singh A."/>
            <person name="Wilkins M.J."/>
            <person name="Karaoz U."/>
            <person name="Brodie E.L."/>
            <person name="Williams K.H."/>
            <person name="Hubbard S.S."/>
            <person name="Banfield J.F."/>
        </authorList>
    </citation>
    <scope>NUCLEOTIDE SEQUENCE [LARGE SCALE GENOMIC DNA]</scope>
</reference>
<dbReference type="AlphaFoldDB" id="A0A1F6TH69"/>
<evidence type="ECO:0000259" key="1">
    <source>
        <dbReference type="Pfam" id="PF00109"/>
    </source>
</evidence>
<proteinExistence type="predicted"/>
<dbReference type="EMBL" id="MFSY01000122">
    <property type="protein sequence ID" value="OGI44483.1"/>
    <property type="molecule type" value="Genomic_DNA"/>
</dbReference>
<evidence type="ECO:0000313" key="3">
    <source>
        <dbReference type="Proteomes" id="UP000179360"/>
    </source>
</evidence>
<accession>A0A1F6TH69</accession>
<feature type="domain" description="Beta-ketoacyl synthase-like N-terminal" evidence="1">
    <location>
        <begin position="50"/>
        <end position="171"/>
    </location>
</feature>
<organism evidence="2 3">
    <name type="scientific">Candidatus Muproteobacteria bacterium RIFCSPHIGHO2_01_FULL_65_16</name>
    <dbReference type="NCBI Taxonomy" id="1817764"/>
    <lineage>
        <taxon>Bacteria</taxon>
        <taxon>Pseudomonadati</taxon>
        <taxon>Pseudomonadota</taxon>
        <taxon>Candidatus Muproteobacteria</taxon>
    </lineage>
</organism>
<dbReference type="InterPro" id="IPR016039">
    <property type="entry name" value="Thiolase-like"/>
</dbReference>
<dbReference type="Pfam" id="PF00109">
    <property type="entry name" value="ketoacyl-synt"/>
    <property type="match status" value="1"/>
</dbReference>
<protein>
    <recommendedName>
        <fullName evidence="1">Beta-ketoacyl synthase-like N-terminal domain-containing protein</fullName>
    </recommendedName>
</protein>
<evidence type="ECO:0000313" key="2">
    <source>
        <dbReference type="EMBL" id="OGI44483.1"/>
    </source>
</evidence>
<dbReference type="InterPro" id="IPR014030">
    <property type="entry name" value="Ketoacyl_synth_N"/>
</dbReference>
<comment type="caution">
    <text evidence="2">The sequence shown here is derived from an EMBL/GenBank/DDBJ whole genome shotgun (WGS) entry which is preliminary data.</text>
</comment>